<dbReference type="GO" id="GO:0030544">
    <property type="term" value="F:Hsp70 protein binding"/>
    <property type="evidence" value="ECO:0007669"/>
    <property type="project" value="InterPro"/>
</dbReference>
<dbReference type="eggNOG" id="KOG0712">
    <property type="taxonomic scope" value="Eukaryota"/>
</dbReference>
<dbReference type="InterPro" id="IPR018253">
    <property type="entry name" value="DnaJ_domain_CS"/>
</dbReference>
<dbReference type="CDD" id="cd10747">
    <property type="entry name" value="DnaJ_C"/>
    <property type="match status" value="1"/>
</dbReference>
<dbReference type="STRING" id="905079.L1IZB1"/>
<gene>
    <name evidence="7" type="ORF">GUITHDRAFT_158251</name>
</gene>
<dbReference type="FunFam" id="1.10.287.110:FF:000041">
    <property type="entry name" value="Chaperone protein DNAj, putative"/>
    <property type="match status" value="1"/>
</dbReference>
<dbReference type="GeneID" id="17297706"/>
<dbReference type="InterPro" id="IPR001623">
    <property type="entry name" value="DnaJ_domain"/>
</dbReference>
<feature type="compositionally biased region" description="Acidic residues" evidence="5">
    <location>
        <begin position="313"/>
        <end position="324"/>
    </location>
</feature>
<evidence type="ECO:0000256" key="3">
    <source>
        <dbReference type="ARBA" id="ARBA00022771"/>
    </source>
</evidence>
<dbReference type="EMBL" id="JH993026">
    <property type="protein sequence ID" value="EKX41165.1"/>
    <property type="molecule type" value="Genomic_DNA"/>
</dbReference>
<dbReference type="CDD" id="cd10719">
    <property type="entry name" value="DnaJ_zf"/>
    <property type="match status" value="1"/>
</dbReference>
<keyword evidence="3" id="KW-0863">Zinc-finger</keyword>
<organism evidence="7">
    <name type="scientific">Guillardia theta (strain CCMP2712)</name>
    <name type="common">Cryptophyte</name>
    <dbReference type="NCBI Taxonomy" id="905079"/>
    <lineage>
        <taxon>Eukaryota</taxon>
        <taxon>Cryptophyceae</taxon>
        <taxon>Pyrenomonadales</taxon>
        <taxon>Geminigeraceae</taxon>
        <taxon>Guillardia</taxon>
    </lineage>
</organism>
<dbReference type="Proteomes" id="UP000011087">
    <property type="component" value="Unassembled WGS sequence"/>
</dbReference>
<dbReference type="HOGENOM" id="CLU_017633_10_2_1"/>
<reference evidence="8" key="3">
    <citation type="submission" date="2016-03" db="UniProtKB">
        <authorList>
            <consortium name="EnsemblProtists"/>
        </authorList>
    </citation>
    <scope>IDENTIFICATION</scope>
</reference>
<dbReference type="Pfam" id="PF01556">
    <property type="entry name" value="DnaJ_C"/>
    <property type="match status" value="1"/>
</dbReference>
<dbReference type="GO" id="GO:0008270">
    <property type="term" value="F:zinc ion binding"/>
    <property type="evidence" value="ECO:0007669"/>
    <property type="project" value="UniProtKB-KW"/>
</dbReference>
<dbReference type="PROSITE" id="PS00636">
    <property type="entry name" value="DNAJ_1"/>
    <property type="match status" value="1"/>
</dbReference>
<dbReference type="OrthoDB" id="550424at2759"/>
<dbReference type="PaxDb" id="55529-EKX41165"/>
<reference evidence="7 9" key="1">
    <citation type="journal article" date="2012" name="Nature">
        <title>Algal genomes reveal evolutionary mosaicism and the fate of nucleomorphs.</title>
        <authorList>
            <consortium name="DOE Joint Genome Institute"/>
            <person name="Curtis B.A."/>
            <person name="Tanifuji G."/>
            <person name="Burki F."/>
            <person name="Gruber A."/>
            <person name="Irimia M."/>
            <person name="Maruyama S."/>
            <person name="Arias M.C."/>
            <person name="Ball S.G."/>
            <person name="Gile G.H."/>
            <person name="Hirakawa Y."/>
            <person name="Hopkins J.F."/>
            <person name="Kuo A."/>
            <person name="Rensing S.A."/>
            <person name="Schmutz J."/>
            <person name="Symeonidi A."/>
            <person name="Elias M."/>
            <person name="Eveleigh R.J."/>
            <person name="Herman E.K."/>
            <person name="Klute M.J."/>
            <person name="Nakayama T."/>
            <person name="Obornik M."/>
            <person name="Reyes-Prieto A."/>
            <person name="Armbrust E.V."/>
            <person name="Aves S.J."/>
            <person name="Beiko R.G."/>
            <person name="Coutinho P."/>
            <person name="Dacks J.B."/>
            <person name="Durnford D.G."/>
            <person name="Fast N.M."/>
            <person name="Green B.R."/>
            <person name="Grisdale C.J."/>
            <person name="Hempel F."/>
            <person name="Henrissat B."/>
            <person name="Hoppner M.P."/>
            <person name="Ishida K."/>
            <person name="Kim E."/>
            <person name="Koreny L."/>
            <person name="Kroth P.G."/>
            <person name="Liu Y."/>
            <person name="Malik S.B."/>
            <person name="Maier U.G."/>
            <person name="McRose D."/>
            <person name="Mock T."/>
            <person name="Neilson J.A."/>
            <person name="Onodera N.T."/>
            <person name="Poole A.M."/>
            <person name="Pritham E.J."/>
            <person name="Richards T.A."/>
            <person name="Rocap G."/>
            <person name="Roy S.W."/>
            <person name="Sarai C."/>
            <person name="Schaack S."/>
            <person name="Shirato S."/>
            <person name="Slamovits C.H."/>
            <person name="Spencer D.F."/>
            <person name="Suzuki S."/>
            <person name="Worden A.Z."/>
            <person name="Zauner S."/>
            <person name="Barry K."/>
            <person name="Bell C."/>
            <person name="Bharti A.K."/>
            <person name="Crow J.A."/>
            <person name="Grimwood J."/>
            <person name="Kramer R."/>
            <person name="Lindquist E."/>
            <person name="Lucas S."/>
            <person name="Salamov A."/>
            <person name="McFadden G.I."/>
            <person name="Lane C.E."/>
            <person name="Keeling P.J."/>
            <person name="Gray M.W."/>
            <person name="Grigoriev I.V."/>
            <person name="Archibald J.M."/>
        </authorList>
    </citation>
    <scope>NUCLEOTIDE SEQUENCE</scope>
    <source>
        <strain evidence="7 9">CCMP2712</strain>
    </source>
</reference>
<keyword evidence="4" id="KW-0862">Zinc</keyword>
<dbReference type="SUPFAM" id="SSF46565">
    <property type="entry name" value="Chaperone J-domain"/>
    <property type="match status" value="1"/>
</dbReference>
<evidence type="ECO:0000313" key="8">
    <source>
        <dbReference type="EnsemblProtists" id="EKX41165"/>
    </source>
</evidence>
<accession>L1IZB1</accession>
<dbReference type="PANTHER" id="PTHR43888">
    <property type="entry name" value="DNAJ-LIKE-2, ISOFORM A-RELATED"/>
    <property type="match status" value="1"/>
</dbReference>
<dbReference type="SUPFAM" id="SSF49493">
    <property type="entry name" value="HSP40/DnaJ peptide-binding domain"/>
    <property type="match status" value="2"/>
</dbReference>
<evidence type="ECO:0000313" key="9">
    <source>
        <dbReference type="Proteomes" id="UP000011087"/>
    </source>
</evidence>
<evidence type="ECO:0000313" key="7">
    <source>
        <dbReference type="EMBL" id="EKX41165.1"/>
    </source>
</evidence>
<dbReference type="InterPro" id="IPR008971">
    <property type="entry name" value="HSP40/DnaJ_pept-bd"/>
</dbReference>
<dbReference type="SUPFAM" id="SSF57938">
    <property type="entry name" value="DnaJ/Hsp40 cysteine-rich domain"/>
    <property type="match status" value="1"/>
</dbReference>
<dbReference type="Gene3D" id="1.10.287.110">
    <property type="entry name" value="DnaJ domain"/>
    <property type="match status" value="1"/>
</dbReference>
<dbReference type="CDD" id="cd06257">
    <property type="entry name" value="DnaJ"/>
    <property type="match status" value="1"/>
</dbReference>
<dbReference type="GO" id="GO:0006457">
    <property type="term" value="P:protein folding"/>
    <property type="evidence" value="ECO:0007669"/>
    <property type="project" value="InterPro"/>
</dbReference>
<dbReference type="InterPro" id="IPR036410">
    <property type="entry name" value="HSP_DnaJ_Cys-rich_dom_sf"/>
</dbReference>
<dbReference type="InterPro" id="IPR002939">
    <property type="entry name" value="DnaJ_C"/>
</dbReference>
<sequence length="358" mass="39259">MVAGKKTLYDWLEIPQSASENDIKKAYRKLAVKHHPDKGGDEAVFKEITKAYEVLSDAQKRKIYDQYGEEGLENGGAPTHSAEDIFSMFFGGGGRRRNQGPKKGEDVVHQINVTLEDLYNGKTRKLAITRKVPVDPDAEPKVCSACDGHGVKMLTRQIGPGMIQQMQVACQDCGGQGYDVKLKTERQVLECCIEKGMKHGQKIVLRGEADQLPGTIPGDVVFVLAQEKHSTFLRKNDDLLITSQKITLIEALTGQIKCIDDEGMPMHKNPFVKGKLYIRFEIVFPSNNSISPSQKAVLEKVLPSAPTPMSLGDAEEVTMQDADEASMGGDAGGHARAATDEDGDEEMRGGQRVQCAQQ</sequence>
<feature type="region of interest" description="Disordered" evidence="5">
    <location>
        <begin position="307"/>
        <end position="358"/>
    </location>
</feature>
<dbReference type="InterPro" id="IPR001305">
    <property type="entry name" value="HSP_DnaJ_Cys-rich_dom"/>
</dbReference>
<evidence type="ECO:0000256" key="5">
    <source>
        <dbReference type="SAM" id="MobiDB-lite"/>
    </source>
</evidence>
<proteinExistence type="predicted"/>
<keyword evidence="2" id="KW-0677">Repeat</keyword>
<dbReference type="OMA" id="FPDVINP"/>
<evidence type="ECO:0000256" key="4">
    <source>
        <dbReference type="ARBA" id="ARBA00022833"/>
    </source>
</evidence>
<evidence type="ECO:0000256" key="1">
    <source>
        <dbReference type="ARBA" id="ARBA00022723"/>
    </source>
</evidence>
<keyword evidence="1" id="KW-0479">Metal-binding</keyword>
<keyword evidence="9" id="KW-1185">Reference proteome</keyword>
<dbReference type="RefSeq" id="XP_005828145.1">
    <property type="nucleotide sequence ID" value="XM_005828088.1"/>
</dbReference>
<dbReference type="PRINTS" id="PR00625">
    <property type="entry name" value="JDOMAIN"/>
</dbReference>
<dbReference type="KEGG" id="gtt:GUITHDRAFT_158251"/>
<dbReference type="EnsemblProtists" id="EKX41165">
    <property type="protein sequence ID" value="EKX41165"/>
    <property type="gene ID" value="GUITHDRAFT_158251"/>
</dbReference>
<dbReference type="Gene3D" id="2.60.260.20">
    <property type="entry name" value="Urease metallochaperone UreE, N-terminal domain"/>
    <property type="match status" value="3"/>
</dbReference>
<dbReference type="InterPro" id="IPR036869">
    <property type="entry name" value="J_dom_sf"/>
</dbReference>
<dbReference type="InterPro" id="IPR044713">
    <property type="entry name" value="DNJA1/2-like"/>
</dbReference>
<dbReference type="PROSITE" id="PS50076">
    <property type="entry name" value="DNAJ_2"/>
    <property type="match status" value="1"/>
</dbReference>
<name>L1IZB1_GUITC</name>
<evidence type="ECO:0000256" key="2">
    <source>
        <dbReference type="ARBA" id="ARBA00022737"/>
    </source>
</evidence>
<protein>
    <recommendedName>
        <fullName evidence="6">J domain-containing protein</fullName>
    </recommendedName>
</protein>
<dbReference type="GO" id="GO:0051082">
    <property type="term" value="F:unfolded protein binding"/>
    <property type="evidence" value="ECO:0007669"/>
    <property type="project" value="InterPro"/>
</dbReference>
<dbReference type="Pfam" id="PF00226">
    <property type="entry name" value="DnaJ"/>
    <property type="match status" value="1"/>
</dbReference>
<dbReference type="SMART" id="SM00271">
    <property type="entry name" value="DnaJ"/>
    <property type="match status" value="1"/>
</dbReference>
<dbReference type="Pfam" id="PF00684">
    <property type="entry name" value="DnaJ_CXXCXGXG"/>
    <property type="match status" value="1"/>
</dbReference>
<reference evidence="9" key="2">
    <citation type="submission" date="2012-11" db="EMBL/GenBank/DDBJ databases">
        <authorList>
            <person name="Kuo A."/>
            <person name="Curtis B.A."/>
            <person name="Tanifuji G."/>
            <person name="Burki F."/>
            <person name="Gruber A."/>
            <person name="Irimia M."/>
            <person name="Maruyama S."/>
            <person name="Arias M.C."/>
            <person name="Ball S.G."/>
            <person name="Gile G.H."/>
            <person name="Hirakawa Y."/>
            <person name="Hopkins J.F."/>
            <person name="Rensing S.A."/>
            <person name="Schmutz J."/>
            <person name="Symeonidi A."/>
            <person name="Elias M."/>
            <person name="Eveleigh R.J."/>
            <person name="Herman E.K."/>
            <person name="Klute M.J."/>
            <person name="Nakayama T."/>
            <person name="Obornik M."/>
            <person name="Reyes-Prieto A."/>
            <person name="Armbrust E.V."/>
            <person name="Aves S.J."/>
            <person name="Beiko R.G."/>
            <person name="Coutinho P."/>
            <person name="Dacks J.B."/>
            <person name="Durnford D.G."/>
            <person name="Fast N.M."/>
            <person name="Green B.R."/>
            <person name="Grisdale C."/>
            <person name="Hempe F."/>
            <person name="Henrissat B."/>
            <person name="Hoppner M.P."/>
            <person name="Ishida K.-I."/>
            <person name="Kim E."/>
            <person name="Koreny L."/>
            <person name="Kroth P.G."/>
            <person name="Liu Y."/>
            <person name="Malik S.-B."/>
            <person name="Maier U.G."/>
            <person name="McRose D."/>
            <person name="Mock T."/>
            <person name="Neilson J.A."/>
            <person name="Onodera N.T."/>
            <person name="Poole A.M."/>
            <person name="Pritham E.J."/>
            <person name="Richards T.A."/>
            <person name="Rocap G."/>
            <person name="Roy S.W."/>
            <person name="Sarai C."/>
            <person name="Schaack S."/>
            <person name="Shirato S."/>
            <person name="Slamovits C.H."/>
            <person name="Spencer D.F."/>
            <person name="Suzuki S."/>
            <person name="Worden A.Z."/>
            <person name="Zauner S."/>
            <person name="Barry K."/>
            <person name="Bell C."/>
            <person name="Bharti A.K."/>
            <person name="Crow J.A."/>
            <person name="Grimwood J."/>
            <person name="Kramer R."/>
            <person name="Lindquist E."/>
            <person name="Lucas S."/>
            <person name="Salamov A."/>
            <person name="McFadden G.I."/>
            <person name="Lane C.E."/>
            <person name="Keeling P.J."/>
            <person name="Gray M.W."/>
            <person name="Grigoriev I.V."/>
            <person name="Archibald J.M."/>
        </authorList>
    </citation>
    <scope>NUCLEOTIDE SEQUENCE</scope>
    <source>
        <strain evidence="9">CCMP2712</strain>
    </source>
</reference>
<evidence type="ECO:0000259" key="6">
    <source>
        <dbReference type="PROSITE" id="PS50076"/>
    </source>
</evidence>
<dbReference type="AlphaFoldDB" id="L1IZB1"/>
<dbReference type="FunFam" id="2.10.230.10:FF:000001">
    <property type="entry name" value="DnaJ subfamily A member 2"/>
    <property type="match status" value="1"/>
</dbReference>
<feature type="domain" description="J" evidence="6">
    <location>
        <begin position="7"/>
        <end position="68"/>
    </location>
</feature>